<reference evidence="14" key="3">
    <citation type="submission" date="2025-09" db="UniProtKB">
        <authorList>
            <consortium name="Ensembl"/>
        </authorList>
    </citation>
    <scope>IDENTIFICATION</scope>
</reference>
<keyword evidence="5 12" id="KW-0472">Membrane</keyword>
<dbReference type="InterPro" id="IPR013106">
    <property type="entry name" value="Ig_V-set"/>
</dbReference>
<evidence type="ECO:0000313" key="15">
    <source>
        <dbReference type="Proteomes" id="UP000265040"/>
    </source>
</evidence>
<evidence type="ECO:0000313" key="14">
    <source>
        <dbReference type="Ensembl" id="ENSATEP00000076107.1"/>
    </source>
</evidence>
<feature type="compositionally biased region" description="Basic and acidic residues" evidence="11">
    <location>
        <begin position="340"/>
        <end position="356"/>
    </location>
</feature>
<dbReference type="InterPro" id="IPR007110">
    <property type="entry name" value="Ig-like_dom"/>
</dbReference>
<evidence type="ECO:0000256" key="6">
    <source>
        <dbReference type="ARBA" id="ARBA00023157"/>
    </source>
</evidence>
<dbReference type="GO" id="GO:0001817">
    <property type="term" value="P:regulation of cytokine production"/>
    <property type="evidence" value="ECO:0007669"/>
    <property type="project" value="TreeGrafter"/>
</dbReference>
<keyword evidence="4 12" id="KW-1133">Transmembrane helix</keyword>
<evidence type="ECO:0000256" key="10">
    <source>
        <dbReference type="SAM" id="Coils"/>
    </source>
</evidence>
<dbReference type="PANTHER" id="PTHR24100">
    <property type="entry name" value="BUTYROPHILIN"/>
    <property type="match status" value="1"/>
</dbReference>
<dbReference type="InterPro" id="IPR053896">
    <property type="entry name" value="BTN3A2-like_Ig-C"/>
</dbReference>
<dbReference type="GO" id="GO:0042110">
    <property type="term" value="P:T cell activation"/>
    <property type="evidence" value="ECO:0007669"/>
    <property type="project" value="UniProtKB-ARBA"/>
</dbReference>
<evidence type="ECO:0000259" key="13">
    <source>
        <dbReference type="PROSITE" id="PS50835"/>
    </source>
</evidence>
<evidence type="ECO:0000256" key="12">
    <source>
        <dbReference type="SAM" id="Phobius"/>
    </source>
</evidence>
<protein>
    <recommendedName>
        <fullName evidence="13">Ig-like domain-containing protein</fullName>
    </recommendedName>
</protein>
<dbReference type="Pfam" id="PF07686">
    <property type="entry name" value="V-set"/>
    <property type="match status" value="1"/>
</dbReference>
<feature type="domain" description="Ig-like" evidence="13">
    <location>
        <begin position="18"/>
        <end position="146"/>
    </location>
</feature>
<reference evidence="14" key="2">
    <citation type="submission" date="2025-08" db="UniProtKB">
        <authorList>
            <consortium name="Ensembl"/>
        </authorList>
    </citation>
    <scope>IDENTIFICATION</scope>
</reference>
<evidence type="ECO:0000256" key="11">
    <source>
        <dbReference type="SAM" id="MobiDB-lite"/>
    </source>
</evidence>
<evidence type="ECO:0000256" key="5">
    <source>
        <dbReference type="ARBA" id="ARBA00023136"/>
    </source>
</evidence>
<name>A0AAQ6IQE3_ANATE</name>
<evidence type="ECO:0000256" key="4">
    <source>
        <dbReference type="ARBA" id="ARBA00022989"/>
    </source>
</evidence>
<dbReference type="InterPro" id="IPR036179">
    <property type="entry name" value="Ig-like_dom_sf"/>
</dbReference>
<dbReference type="GO" id="GO:0050852">
    <property type="term" value="P:T cell receptor signaling pathway"/>
    <property type="evidence" value="ECO:0007669"/>
    <property type="project" value="TreeGrafter"/>
</dbReference>
<comment type="subcellular location">
    <subcellularLocation>
        <location evidence="1">Membrane</location>
    </subcellularLocation>
</comment>
<evidence type="ECO:0000256" key="8">
    <source>
        <dbReference type="ARBA" id="ARBA00023319"/>
    </source>
</evidence>
<dbReference type="SUPFAM" id="SSF48726">
    <property type="entry name" value="Immunoglobulin"/>
    <property type="match status" value="2"/>
</dbReference>
<keyword evidence="15" id="KW-1185">Reference proteome</keyword>
<sequence>MPHVTNRLFQTPLIDGFPALLFQTLVVFSLIQSCRGQTVVTGSSEPIVGIVGGEVVLPCYLEPAMPAFDMTVEWTRPDLDRRFVLVRRDGEELQNKKHQSYEGRTSLFSDELKNGNISLKLSKVKLSDKGLYRCYVPGWKSETTVELVVGAVSSPVVTIAEKNASSSIVVLQCESKGWYTEPELLWLDAEGKILSAGPTETVRGPDDLYTVSSRLTVEKRHSNNITCRVQQRNINQTRETQIHVPDDIFNILSSSSSVAVTVAVSLTVCKVFLLLFVLFCWKNKNITNFHTDCKRCQWEESDEGEIKDVSGIKPTEDGFFTEESELEQLKTNETQQMELKTQKSTDLQEQHRREEIEKSVIEKKQAELHQLQQSENQSREKNLQTLKNQLENKNKEIEKKQAELQQLQEENQNIEKNLQSLKNQLENKNKELDTIKAKKHHWYTLRSTKEEHQEKITEAEREVESLKKQLETTETKIKEFKNKQAEVQKLKKEIQEMETDLQMLLKNQETNNTKVNQLKTEVQKLKEEKQRSEDQRQQLEKKLETKKLNYSSLLSSL</sequence>
<dbReference type="FunFam" id="2.60.40.10:FF:000088">
    <property type="entry name" value="Butyrophilin subfamily 1 member A1"/>
    <property type="match status" value="1"/>
</dbReference>
<organism evidence="14 15">
    <name type="scientific">Anabas testudineus</name>
    <name type="common">Climbing perch</name>
    <name type="synonym">Anthias testudineus</name>
    <dbReference type="NCBI Taxonomy" id="64144"/>
    <lineage>
        <taxon>Eukaryota</taxon>
        <taxon>Metazoa</taxon>
        <taxon>Chordata</taxon>
        <taxon>Craniata</taxon>
        <taxon>Vertebrata</taxon>
        <taxon>Euteleostomi</taxon>
        <taxon>Actinopterygii</taxon>
        <taxon>Neopterygii</taxon>
        <taxon>Teleostei</taxon>
        <taxon>Neoteleostei</taxon>
        <taxon>Acanthomorphata</taxon>
        <taxon>Anabantaria</taxon>
        <taxon>Anabantiformes</taxon>
        <taxon>Anabantoidei</taxon>
        <taxon>Anabantidae</taxon>
        <taxon>Anabas</taxon>
    </lineage>
</organism>
<dbReference type="Gene3D" id="2.60.40.10">
    <property type="entry name" value="Immunoglobulins"/>
    <property type="match status" value="2"/>
</dbReference>
<evidence type="ECO:0000256" key="2">
    <source>
        <dbReference type="ARBA" id="ARBA00022692"/>
    </source>
</evidence>
<dbReference type="GO" id="GO:0050863">
    <property type="term" value="P:regulation of T cell activation"/>
    <property type="evidence" value="ECO:0007669"/>
    <property type="project" value="UniProtKB-ARBA"/>
</dbReference>
<dbReference type="GO" id="GO:0009897">
    <property type="term" value="C:external side of plasma membrane"/>
    <property type="evidence" value="ECO:0007669"/>
    <property type="project" value="TreeGrafter"/>
</dbReference>
<dbReference type="PROSITE" id="PS50835">
    <property type="entry name" value="IG_LIKE"/>
    <property type="match status" value="2"/>
</dbReference>
<dbReference type="Pfam" id="PF22705">
    <property type="entry name" value="C2-set_3"/>
    <property type="match status" value="1"/>
</dbReference>
<dbReference type="Proteomes" id="UP000265040">
    <property type="component" value="Chromosome 18"/>
</dbReference>
<evidence type="ECO:0000256" key="3">
    <source>
        <dbReference type="ARBA" id="ARBA00022729"/>
    </source>
</evidence>
<dbReference type="PANTHER" id="PTHR24100:SF151">
    <property type="entry name" value="ICOS LIGAND"/>
    <property type="match status" value="1"/>
</dbReference>
<keyword evidence="3" id="KW-0732">Signal</keyword>
<dbReference type="InterPro" id="IPR050504">
    <property type="entry name" value="IgSF_BTN/MOG"/>
</dbReference>
<accession>A0AAQ6IQE3</accession>
<dbReference type="SMART" id="SM00409">
    <property type="entry name" value="IG"/>
    <property type="match status" value="2"/>
</dbReference>
<evidence type="ECO:0000256" key="7">
    <source>
        <dbReference type="ARBA" id="ARBA00023180"/>
    </source>
</evidence>
<comment type="similarity">
    <text evidence="9">Belongs to the SKINT family.</text>
</comment>
<feature type="coiled-coil region" evidence="10">
    <location>
        <begin position="361"/>
        <end position="549"/>
    </location>
</feature>
<keyword evidence="2 12" id="KW-0812">Transmembrane</keyword>
<keyword evidence="7" id="KW-0325">Glycoprotein</keyword>
<dbReference type="AlphaFoldDB" id="A0AAQ6IQE3"/>
<feature type="domain" description="Ig-like" evidence="13">
    <location>
        <begin position="155"/>
        <end position="243"/>
    </location>
</feature>
<dbReference type="InterPro" id="IPR003599">
    <property type="entry name" value="Ig_sub"/>
</dbReference>
<dbReference type="Ensembl" id="ENSATET00000037362.2">
    <property type="protein sequence ID" value="ENSATEP00000076107.1"/>
    <property type="gene ID" value="ENSATEG00000013266.3"/>
</dbReference>
<dbReference type="GO" id="GO:1903037">
    <property type="term" value="P:regulation of leukocyte cell-cell adhesion"/>
    <property type="evidence" value="ECO:0007669"/>
    <property type="project" value="UniProtKB-ARBA"/>
</dbReference>
<keyword evidence="8" id="KW-0393">Immunoglobulin domain</keyword>
<feature type="transmembrane region" description="Helical" evidence="12">
    <location>
        <begin position="258"/>
        <end position="281"/>
    </location>
</feature>
<evidence type="ECO:0000256" key="1">
    <source>
        <dbReference type="ARBA" id="ARBA00004370"/>
    </source>
</evidence>
<dbReference type="GO" id="GO:0005102">
    <property type="term" value="F:signaling receptor binding"/>
    <property type="evidence" value="ECO:0007669"/>
    <property type="project" value="TreeGrafter"/>
</dbReference>
<feature type="region of interest" description="Disordered" evidence="11">
    <location>
        <begin position="331"/>
        <end position="356"/>
    </location>
</feature>
<keyword evidence="10" id="KW-0175">Coiled coil</keyword>
<proteinExistence type="inferred from homology"/>
<dbReference type="PROSITE" id="PS51257">
    <property type="entry name" value="PROKAR_LIPOPROTEIN"/>
    <property type="match status" value="1"/>
</dbReference>
<keyword evidence="6" id="KW-1015">Disulfide bond</keyword>
<dbReference type="InterPro" id="IPR013783">
    <property type="entry name" value="Ig-like_fold"/>
</dbReference>
<dbReference type="GeneTree" id="ENSGT01050000244843"/>
<dbReference type="FunFam" id="2.60.40.10:FF:000142">
    <property type="entry name" value="V-set domain-containing T-cell activation inhibitor 1"/>
    <property type="match status" value="1"/>
</dbReference>
<evidence type="ECO:0000256" key="9">
    <source>
        <dbReference type="ARBA" id="ARBA00038221"/>
    </source>
</evidence>
<reference evidence="14 15" key="1">
    <citation type="submission" date="2021-04" db="EMBL/GenBank/DDBJ databases">
        <authorList>
            <consortium name="Wellcome Sanger Institute Data Sharing"/>
        </authorList>
    </citation>
    <scope>NUCLEOTIDE SEQUENCE [LARGE SCALE GENOMIC DNA]</scope>
</reference>